<gene>
    <name evidence="2" type="ORF">FYJ35_13200</name>
</gene>
<dbReference type="RefSeq" id="WP_154527340.1">
    <property type="nucleotide sequence ID" value="NZ_VULZ01000018.1"/>
</dbReference>
<keyword evidence="1" id="KW-1133">Transmembrane helix</keyword>
<evidence type="ECO:0000256" key="1">
    <source>
        <dbReference type="SAM" id="Phobius"/>
    </source>
</evidence>
<dbReference type="EMBL" id="VULZ01000018">
    <property type="protein sequence ID" value="MSS15969.1"/>
    <property type="molecule type" value="Genomic_DNA"/>
</dbReference>
<feature type="transmembrane region" description="Helical" evidence="1">
    <location>
        <begin position="333"/>
        <end position="354"/>
    </location>
</feature>
<accession>A0A6L5X6I4</accession>
<sequence length="410" mass="46396">MIQMVRFEIKKMLSKTGGKIALVMIFMIVVIVSVFAVRSVDFVKSDGSSITGIRAAKELRYMKSAWTGYLTEDVFAEVIRLNAEVEETPEAQSKDWHESNKAYAMKQGYLDIRDIINSALSPFREYNYYNIDGADPGVASEIYERRIANLEKWLASDEAKDRYSETKKQFFVDQYSEIETPLYYEDADGWKALLEYSKTVIMLTMLILSFLVCNIFSGEYHLKADSVFFSSLEGRRKGVKAKLLAGLLLISIIYWSVILIYSLVVLSALGSGGWNCPIQVSLYGWKSFYNITFLENYTLTVLGGYVGILFILTTELFISVITRSAVVSITFPFVLLFLPSFVGSINSISGILGLMPDQLLQISVAVRLFNAYEFGNTVVGALPILFMVYSMLFMILIPVIYRVFRRAEVC</sequence>
<feature type="transmembrane region" description="Helical" evidence="1">
    <location>
        <begin position="243"/>
        <end position="264"/>
    </location>
</feature>
<reference evidence="2 3" key="1">
    <citation type="submission" date="2019-08" db="EMBL/GenBank/DDBJ databases">
        <title>In-depth cultivation of the pig gut microbiome towards novel bacterial diversity and tailored functional studies.</title>
        <authorList>
            <person name="Wylensek D."/>
            <person name="Hitch T.C.A."/>
            <person name="Clavel T."/>
        </authorList>
    </citation>
    <scope>NUCLEOTIDE SEQUENCE [LARGE SCALE GENOMIC DNA]</scope>
    <source>
        <strain evidence="2 3">Oil+RF-744-WCA-WT-11</strain>
    </source>
</reference>
<feature type="transmembrane region" description="Helical" evidence="1">
    <location>
        <begin position="20"/>
        <end position="40"/>
    </location>
</feature>
<dbReference type="Proteomes" id="UP000481852">
    <property type="component" value="Unassembled WGS sequence"/>
</dbReference>
<feature type="transmembrane region" description="Helical" evidence="1">
    <location>
        <begin position="374"/>
        <end position="401"/>
    </location>
</feature>
<keyword evidence="1" id="KW-0472">Membrane</keyword>
<keyword evidence="3" id="KW-1185">Reference proteome</keyword>
<evidence type="ECO:0000313" key="2">
    <source>
        <dbReference type="EMBL" id="MSS15969.1"/>
    </source>
</evidence>
<organism evidence="2 3">
    <name type="scientific">Porcincola intestinalis</name>
    <dbReference type="NCBI Taxonomy" id="2606632"/>
    <lineage>
        <taxon>Bacteria</taxon>
        <taxon>Bacillati</taxon>
        <taxon>Bacillota</taxon>
        <taxon>Clostridia</taxon>
        <taxon>Lachnospirales</taxon>
        <taxon>Lachnospiraceae</taxon>
        <taxon>Porcincola</taxon>
    </lineage>
</organism>
<protein>
    <submittedName>
        <fullName evidence="2">ABC transporter permease</fullName>
    </submittedName>
</protein>
<dbReference type="AlphaFoldDB" id="A0A6L5X6I4"/>
<comment type="caution">
    <text evidence="2">The sequence shown here is derived from an EMBL/GenBank/DDBJ whole genome shotgun (WGS) entry which is preliminary data.</text>
</comment>
<name>A0A6L5X6I4_9FIRM</name>
<feature type="transmembrane region" description="Helical" evidence="1">
    <location>
        <begin position="200"/>
        <end position="222"/>
    </location>
</feature>
<proteinExistence type="predicted"/>
<evidence type="ECO:0000313" key="3">
    <source>
        <dbReference type="Proteomes" id="UP000481852"/>
    </source>
</evidence>
<keyword evidence="1" id="KW-0812">Transmembrane</keyword>
<feature type="transmembrane region" description="Helical" evidence="1">
    <location>
        <begin position="297"/>
        <end position="321"/>
    </location>
</feature>